<dbReference type="Proteomes" id="UP000199199">
    <property type="component" value="Unassembled WGS sequence"/>
</dbReference>
<feature type="coiled-coil region" evidence="1">
    <location>
        <begin position="41"/>
        <end position="70"/>
    </location>
</feature>
<proteinExistence type="predicted"/>
<evidence type="ECO:0000313" key="3">
    <source>
        <dbReference type="Proteomes" id="UP000199199"/>
    </source>
</evidence>
<dbReference type="EMBL" id="FOZS01000001">
    <property type="protein sequence ID" value="SFS34924.1"/>
    <property type="molecule type" value="Genomic_DNA"/>
</dbReference>
<name>A0A1I6P3Z0_9EURY</name>
<dbReference type="OrthoDB" id="351250at2157"/>
<accession>A0A1I6P3Z0</accession>
<gene>
    <name evidence="2" type="ORF">SAMN04488556_0307</name>
</gene>
<dbReference type="RefSeq" id="WP_139231120.1">
    <property type="nucleotide sequence ID" value="NZ_FOZS01000001.1"/>
</dbReference>
<dbReference type="InterPro" id="IPR006311">
    <property type="entry name" value="TAT_signal"/>
</dbReference>
<dbReference type="PROSITE" id="PS51318">
    <property type="entry name" value="TAT"/>
    <property type="match status" value="1"/>
</dbReference>
<dbReference type="AlphaFoldDB" id="A0A1I6P3Z0"/>
<keyword evidence="3" id="KW-1185">Reference proteome</keyword>
<keyword evidence="1" id="KW-0175">Coiled coil</keyword>
<reference evidence="3" key="1">
    <citation type="submission" date="2016-10" db="EMBL/GenBank/DDBJ databases">
        <authorList>
            <person name="Varghese N."/>
            <person name="Submissions S."/>
        </authorList>
    </citation>
    <scope>NUCLEOTIDE SEQUENCE [LARGE SCALE GENOMIC DNA]</scope>
    <source>
        <strain evidence="3">DSM 22427</strain>
    </source>
</reference>
<evidence type="ECO:0000313" key="2">
    <source>
        <dbReference type="EMBL" id="SFS34924.1"/>
    </source>
</evidence>
<protein>
    <submittedName>
        <fullName evidence="2">Uncharacterized protein</fullName>
    </submittedName>
</protein>
<evidence type="ECO:0000256" key="1">
    <source>
        <dbReference type="SAM" id="Coils"/>
    </source>
</evidence>
<sequence>MQMSDKTNDFNRRKVLQKAGFGVVGSSLALSSVGAAQSAGANEGENKLSEEEKEAVLKELEEIAEEELNECLKNNTDGDLSTKATIPKWVPGLPDGLPFNWCLNVPFGPEMCALAEAPIMEESLSCGGNYFTGRSVGMSFGYGPNIDIEDDDITGNIQNEISFSLLIDESNGCIYVETGVGFDTACLGPNCPDYPDLSDVSVTELANTLYDTSRDLAEDIFDAAGLNPPEIIIIAAAILIAVAGSLITLKPPTLVPA</sequence>
<organism evidence="2 3">
    <name type="scientific">Halostagnicola kamekurae</name>
    <dbReference type="NCBI Taxonomy" id="619731"/>
    <lineage>
        <taxon>Archaea</taxon>
        <taxon>Methanobacteriati</taxon>
        <taxon>Methanobacteriota</taxon>
        <taxon>Stenosarchaea group</taxon>
        <taxon>Halobacteria</taxon>
        <taxon>Halobacteriales</taxon>
        <taxon>Natrialbaceae</taxon>
        <taxon>Halostagnicola</taxon>
    </lineage>
</organism>